<accession>A0A0N5C1B5</accession>
<sequence length="112" mass="12435">MDCNNDIKEGILSLYASTTSGDVLKKSHESLAQFLMSSYKDGLVKALEGSVNNTKSHLFDYLILYAGRYKIAVSRPGKFVENFIPTLKNSAQFNEYEISLLTSGQEAVMKNS</sequence>
<dbReference type="Proteomes" id="UP000046392">
    <property type="component" value="Unplaced"/>
</dbReference>
<organism evidence="1 2">
    <name type="scientific">Strongyloides papillosus</name>
    <name type="common">Intestinal threadworm</name>
    <dbReference type="NCBI Taxonomy" id="174720"/>
    <lineage>
        <taxon>Eukaryota</taxon>
        <taxon>Metazoa</taxon>
        <taxon>Ecdysozoa</taxon>
        <taxon>Nematoda</taxon>
        <taxon>Chromadorea</taxon>
        <taxon>Rhabditida</taxon>
        <taxon>Tylenchina</taxon>
        <taxon>Panagrolaimomorpha</taxon>
        <taxon>Strongyloidoidea</taxon>
        <taxon>Strongyloididae</taxon>
        <taxon>Strongyloides</taxon>
    </lineage>
</organism>
<dbReference type="WBParaSite" id="SPAL_0001179200.1">
    <property type="protein sequence ID" value="SPAL_0001179200.1"/>
    <property type="gene ID" value="SPAL_0001179200"/>
</dbReference>
<name>A0A0N5C1B5_STREA</name>
<proteinExistence type="predicted"/>
<evidence type="ECO:0000313" key="2">
    <source>
        <dbReference type="WBParaSite" id="SPAL_0001179200.1"/>
    </source>
</evidence>
<evidence type="ECO:0000313" key="1">
    <source>
        <dbReference type="Proteomes" id="UP000046392"/>
    </source>
</evidence>
<dbReference type="STRING" id="174720.A0A0N5C1B5"/>
<protein>
    <submittedName>
        <fullName evidence="2">BTB domain-containing protein</fullName>
    </submittedName>
</protein>
<reference evidence="2" key="1">
    <citation type="submission" date="2017-02" db="UniProtKB">
        <authorList>
            <consortium name="WormBaseParasite"/>
        </authorList>
    </citation>
    <scope>IDENTIFICATION</scope>
</reference>
<keyword evidence="1" id="KW-1185">Reference proteome</keyword>
<dbReference type="AlphaFoldDB" id="A0A0N5C1B5"/>